<keyword evidence="3" id="KW-1185">Reference proteome</keyword>
<evidence type="ECO:0000256" key="1">
    <source>
        <dbReference type="SAM" id="SignalP"/>
    </source>
</evidence>
<dbReference type="InterPro" id="IPR016987">
    <property type="entry name" value="UCP023238"/>
</dbReference>
<dbReference type="STRING" id="318161.Sden_0455"/>
<dbReference type="PIRSF" id="PIRSF032038">
    <property type="entry name" value="UCP023238"/>
    <property type="match status" value="1"/>
</dbReference>
<sequence>MRLIWTAATLVLLSAPAFASIETQLANCAAVSDKLARLICYDDLASSTSASSSVSASASMAVAPAVAATNKNETFGLKKTAVKKEDFGLIKKTEIEEIEKLYFTVAEFDKDAYGSLTITLNNDQVWKQSGSQRFKLKTGQKIFIERGALGSFLLGSDDRNSTIRVKRLK</sequence>
<protein>
    <submittedName>
        <fullName evidence="2">Uncharacterized protein</fullName>
    </submittedName>
</protein>
<evidence type="ECO:0000313" key="2">
    <source>
        <dbReference type="EMBL" id="ABE53747.1"/>
    </source>
</evidence>
<dbReference type="RefSeq" id="WP_011494913.1">
    <property type="nucleotide sequence ID" value="NC_007954.1"/>
</dbReference>
<dbReference type="HOGENOM" id="CLU_118094_0_0_6"/>
<accession>Q12S29</accession>
<organism evidence="2 3">
    <name type="scientific">Shewanella denitrificans (strain OS217 / ATCC BAA-1090 / DSM 15013)</name>
    <dbReference type="NCBI Taxonomy" id="318161"/>
    <lineage>
        <taxon>Bacteria</taxon>
        <taxon>Pseudomonadati</taxon>
        <taxon>Pseudomonadota</taxon>
        <taxon>Gammaproteobacteria</taxon>
        <taxon>Alteromonadales</taxon>
        <taxon>Shewanellaceae</taxon>
        <taxon>Shewanella</taxon>
    </lineage>
</organism>
<dbReference type="OrthoDB" id="4750212at2"/>
<dbReference type="eggNOG" id="ENOG5033267">
    <property type="taxonomic scope" value="Bacteria"/>
</dbReference>
<keyword evidence="1" id="KW-0732">Signal</keyword>
<evidence type="ECO:0000313" key="3">
    <source>
        <dbReference type="Proteomes" id="UP000001982"/>
    </source>
</evidence>
<name>Q12S29_SHEDO</name>
<feature type="chain" id="PRO_5004181479" evidence="1">
    <location>
        <begin position="20"/>
        <end position="169"/>
    </location>
</feature>
<feature type="signal peptide" evidence="1">
    <location>
        <begin position="1"/>
        <end position="19"/>
    </location>
</feature>
<dbReference type="Proteomes" id="UP000001982">
    <property type="component" value="Chromosome"/>
</dbReference>
<dbReference type="EMBL" id="CP000302">
    <property type="protein sequence ID" value="ABE53747.1"/>
    <property type="molecule type" value="Genomic_DNA"/>
</dbReference>
<dbReference type="KEGG" id="sdn:Sden_0455"/>
<reference evidence="2 3" key="1">
    <citation type="submission" date="2006-03" db="EMBL/GenBank/DDBJ databases">
        <title>Complete sequence of Shewanella denitrificans OS217.</title>
        <authorList>
            <consortium name="US DOE Joint Genome Institute"/>
            <person name="Copeland A."/>
            <person name="Lucas S."/>
            <person name="Lapidus A."/>
            <person name="Barry K."/>
            <person name="Detter J.C."/>
            <person name="Glavina del Rio T."/>
            <person name="Hammon N."/>
            <person name="Israni S."/>
            <person name="Dalin E."/>
            <person name="Tice H."/>
            <person name="Pitluck S."/>
            <person name="Brettin T."/>
            <person name="Bruce D."/>
            <person name="Han C."/>
            <person name="Tapia R."/>
            <person name="Gilna P."/>
            <person name="Kiss H."/>
            <person name="Schmutz J."/>
            <person name="Larimer F."/>
            <person name="Land M."/>
            <person name="Hauser L."/>
            <person name="Kyrpides N."/>
            <person name="Lykidis A."/>
            <person name="Richardson P."/>
        </authorList>
    </citation>
    <scope>NUCLEOTIDE SEQUENCE [LARGE SCALE GENOMIC DNA]</scope>
    <source>
        <strain evidence="3">OS217 / ATCC BAA-1090 / DSM 15013</strain>
    </source>
</reference>
<dbReference type="AlphaFoldDB" id="Q12S29"/>
<gene>
    <name evidence="2" type="ordered locus">Sden_0455</name>
</gene>
<proteinExistence type="predicted"/>